<dbReference type="EMBL" id="CM017325">
    <property type="protein sequence ID" value="KAE8057044.1"/>
    <property type="molecule type" value="Genomic_DNA"/>
</dbReference>
<feature type="compositionally biased region" description="Basic and acidic residues" evidence="1">
    <location>
        <begin position="403"/>
        <end position="421"/>
    </location>
</feature>
<feature type="compositionally biased region" description="Basic and acidic residues" evidence="1">
    <location>
        <begin position="253"/>
        <end position="268"/>
    </location>
</feature>
<feature type="compositionally biased region" description="Low complexity" evidence="1">
    <location>
        <begin position="165"/>
        <end position="175"/>
    </location>
</feature>
<dbReference type="OrthoDB" id="1699474at2759"/>
<feature type="compositionally biased region" description="Basic and acidic residues" evidence="1">
    <location>
        <begin position="335"/>
        <end position="347"/>
    </location>
</feature>
<feature type="compositionally biased region" description="Basic and acidic residues" evidence="1">
    <location>
        <begin position="149"/>
        <end position="164"/>
    </location>
</feature>
<name>A0A5N6RAV2_9ROSI</name>
<feature type="compositionally biased region" description="Basic residues" evidence="1">
    <location>
        <begin position="422"/>
        <end position="433"/>
    </location>
</feature>
<evidence type="ECO:0000313" key="3">
    <source>
        <dbReference type="Proteomes" id="UP000327013"/>
    </source>
</evidence>
<keyword evidence="3" id="KW-1185">Reference proteome</keyword>
<feature type="compositionally biased region" description="Basic and acidic residues" evidence="1">
    <location>
        <begin position="305"/>
        <end position="318"/>
    </location>
</feature>
<organism evidence="2 3">
    <name type="scientific">Carpinus fangiana</name>
    <dbReference type="NCBI Taxonomy" id="176857"/>
    <lineage>
        <taxon>Eukaryota</taxon>
        <taxon>Viridiplantae</taxon>
        <taxon>Streptophyta</taxon>
        <taxon>Embryophyta</taxon>
        <taxon>Tracheophyta</taxon>
        <taxon>Spermatophyta</taxon>
        <taxon>Magnoliopsida</taxon>
        <taxon>eudicotyledons</taxon>
        <taxon>Gunneridae</taxon>
        <taxon>Pentapetalae</taxon>
        <taxon>rosids</taxon>
        <taxon>fabids</taxon>
        <taxon>Fagales</taxon>
        <taxon>Betulaceae</taxon>
        <taxon>Carpinus</taxon>
    </lineage>
</organism>
<feature type="compositionally biased region" description="Basic and acidic residues" evidence="1">
    <location>
        <begin position="231"/>
        <end position="243"/>
    </location>
</feature>
<feature type="compositionally biased region" description="Low complexity" evidence="1">
    <location>
        <begin position="269"/>
        <end position="282"/>
    </location>
</feature>
<feature type="compositionally biased region" description="Basic and acidic residues" evidence="1">
    <location>
        <begin position="283"/>
        <end position="295"/>
    </location>
</feature>
<feature type="compositionally biased region" description="Low complexity" evidence="1">
    <location>
        <begin position="321"/>
        <end position="333"/>
    </location>
</feature>
<feature type="compositionally biased region" description="Basic and acidic residues" evidence="1">
    <location>
        <begin position="201"/>
        <end position="216"/>
    </location>
</feature>
<feature type="compositionally biased region" description="Basic and acidic residues" evidence="1">
    <location>
        <begin position="447"/>
        <end position="484"/>
    </location>
</feature>
<feature type="compositionally biased region" description="Basic and acidic residues" evidence="1">
    <location>
        <begin position="119"/>
        <end position="139"/>
    </location>
</feature>
<dbReference type="AlphaFoldDB" id="A0A5N6RAV2"/>
<feature type="region of interest" description="Disordered" evidence="1">
    <location>
        <begin position="34"/>
        <end position="484"/>
    </location>
</feature>
<feature type="compositionally biased region" description="Basic and acidic residues" evidence="1">
    <location>
        <begin position="179"/>
        <end position="191"/>
    </location>
</feature>
<sequence>MEDEDKEKKKQKNYPSLPSNYVTLVHLQQRWLKEKERKQRDKEEEDERQRKLELQKKLEEEQKRKLRPRGLKGGTRIDYEPARGNRKSYWQPNRREVEVSPAMPEKSEVVDTVNVSVEQEQKSEESQEQKSEESKEPARGNRKSYRQPNRRDVGVSPAKPKESEVVTVVVDTVNVSAEQELKSEESKEPARGYRKSSWQRNRRDVGVSPAKPKESEVVTVVVDTLNVSAEQEQKGEESKEPGRGNRKSYRQPNRRDVGVSPAKPKESEVVTVVVDTVNVSVEQEQKSEESKEPARGNRKSSWQRNRRDVEVSPAKPDESEVVAVVVDTVNVSAEQEQKSEGSKEPAHGKRKSSGQQYRRKVEVSPAKPEESEAVAVVVDTVNVSAKQEQKSEESKKEKKKKRREEEGMKPRAKEKEVEKNTWKKKGGMKHKAKKEVTDGMSNAPRVISEKENAPAKRDGESKGTMSEFRHRRESGERKAEIEGRFGDLSINSGIERVNVRAEKKEEKKEATDGIGIGRVNVRATRLNIHTYRGVNRGNGEYTYRGHNGFGARREVRNQSCAGGVWVRKGEIPDCNAGGVRSSK</sequence>
<evidence type="ECO:0000256" key="1">
    <source>
        <dbReference type="SAM" id="MobiDB-lite"/>
    </source>
</evidence>
<feature type="compositionally biased region" description="Basic and acidic residues" evidence="1">
    <location>
        <begin position="387"/>
        <end position="396"/>
    </location>
</feature>
<evidence type="ECO:0000313" key="2">
    <source>
        <dbReference type="EMBL" id="KAE8057044.1"/>
    </source>
</evidence>
<protein>
    <submittedName>
        <fullName evidence="2">Uncharacterized protein</fullName>
    </submittedName>
</protein>
<feature type="compositionally biased region" description="Low complexity" evidence="1">
    <location>
        <begin position="373"/>
        <end position="386"/>
    </location>
</feature>
<feature type="region of interest" description="Disordered" evidence="1">
    <location>
        <begin position="1"/>
        <end position="21"/>
    </location>
</feature>
<accession>A0A5N6RAV2</accession>
<reference evidence="2 3" key="1">
    <citation type="submission" date="2019-06" db="EMBL/GenBank/DDBJ databases">
        <title>A chromosomal-level reference genome of Carpinus fangiana (Coryloideae, Betulaceae).</title>
        <authorList>
            <person name="Yang X."/>
            <person name="Wang Z."/>
            <person name="Zhang L."/>
            <person name="Hao G."/>
            <person name="Liu J."/>
            <person name="Yang Y."/>
        </authorList>
    </citation>
    <scope>NUCLEOTIDE SEQUENCE [LARGE SCALE GENOMIC DNA]</scope>
    <source>
        <strain evidence="2">Cfa_2016G</strain>
        <tissue evidence="2">Leaf</tissue>
    </source>
</reference>
<feature type="compositionally biased region" description="Basic and acidic residues" evidence="1">
    <location>
        <begin position="34"/>
        <end position="63"/>
    </location>
</feature>
<feature type="compositionally biased region" description="Basic and acidic residues" evidence="1">
    <location>
        <begin position="359"/>
        <end position="370"/>
    </location>
</feature>
<proteinExistence type="predicted"/>
<dbReference type="Proteomes" id="UP000327013">
    <property type="component" value="Chromosome 5"/>
</dbReference>
<gene>
    <name evidence="2" type="ORF">FH972_013766</name>
</gene>